<dbReference type="RefSeq" id="WP_269459002.1">
    <property type="nucleotide sequence ID" value="NZ_LT607754.1"/>
</dbReference>
<dbReference type="EMBL" id="LT607754">
    <property type="protein sequence ID" value="SCG66068.1"/>
    <property type="molecule type" value="Genomic_DNA"/>
</dbReference>
<gene>
    <name evidence="1" type="ORF">GA0070613_4095</name>
</gene>
<organism evidence="1 2">
    <name type="scientific">Micromonospora inositola</name>
    <dbReference type="NCBI Taxonomy" id="47865"/>
    <lineage>
        <taxon>Bacteria</taxon>
        <taxon>Bacillati</taxon>
        <taxon>Actinomycetota</taxon>
        <taxon>Actinomycetes</taxon>
        <taxon>Micromonosporales</taxon>
        <taxon>Micromonosporaceae</taxon>
        <taxon>Micromonospora</taxon>
    </lineage>
</organism>
<keyword evidence="2" id="KW-1185">Reference proteome</keyword>
<accession>A0A1C5J667</accession>
<sequence>MPFAAVIALLVAIAHLIPLVGATLGAIAAGGAGFLHSPTAG</sequence>
<evidence type="ECO:0000313" key="1">
    <source>
        <dbReference type="EMBL" id="SCG66068.1"/>
    </source>
</evidence>
<dbReference type="AlphaFoldDB" id="A0A1C5J667"/>
<reference evidence="2" key="1">
    <citation type="submission" date="2016-06" db="EMBL/GenBank/DDBJ databases">
        <authorList>
            <person name="Varghese N."/>
            <person name="Submissions Spin"/>
        </authorList>
    </citation>
    <scope>NUCLEOTIDE SEQUENCE [LARGE SCALE GENOMIC DNA]</scope>
    <source>
        <strain evidence="2">DSM 43819</strain>
    </source>
</reference>
<protein>
    <submittedName>
        <fullName evidence="1">Uncharacterized protein</fullName>
    </submittedName>
</protein>
<name>A0A1C5J667_9ACTN</name>
<proteinExistence type="predicted"/>
<dbReference type="Proteomes" id="UP000198221">
    <property type="component" value="Chromosome I"/>
</dbReference>
<evidence type="ECO:0000313" key="2">
    <source>
        <dbReference type="Proteomes" id="UP000198221"/>
    </source>
</evidence>